<feature type="signal peptide" evidence="1">
    <location>
        <begin position="1"/>
        <end position="23"/>
    </location>
</feature>
<feature type="domain" description="SCP" evidence="2">
    <location>
        <begin position="73"/>
        <end position="209"/>
    </location>
</feature>
<evidence type="ECO:0000259" key="2">
    <source>
        <dbReference type="SMART" id="SM00198"/>
    </source>
</evidence>
<dbReference type="InterPro" id="IPR035940">
    <property type="entry name" value="CAP_sf"/>
</dbReference>
<dbReference type="InterPro" id="IPR014044">
    <property type="entry name" value="CAP_dom"/>
</dbReference>
<name>A0A1B7TBJ2_9ASCO</name>
<reference evidence="4" key="1">
    <citation type="journal article" date="2016" name="Proc. Natl. Acad. Sci. U.S.A.">
        <title>Comparative genomics of biotechnologically important yeasts.</title>
        <authorList>
            <person name="Riley R."/>
            <person name="Haridas S."/>
            <person name="Wolfe K.H."/>
            <person name="Lopes M.R."/>
            <person name="Hittinger C.T."/>
            <person name="Goeker M."/>
            <person name="Salamov A.A."/>
            <person name="Wisecaver J.H."/>
            <person name="Long T.M."/>
            <person name="Calvey C.H."/>
            <person name="Aerts A.L."/>
            <person name="Barry K.W."/>
            <person name="Choi C."/>
            <person name="Clum A."/>
            <person name="Coughlan A.Y."/>
            <person name="Deshpande S."/>
            <person name="Douglass A.P."/>
            <person name="Hanson S.J."/>
            <person name="Klenk H.-P."/>
            <person name="LaButti K.M."/>
            <person name="Lapidus A."/>
            <person name="Lindquist E.A."/>
            <person name="Lipzen A.M."/>
            <person name="Meier-Kolthoff J.P."/>
            <person name="Ohm R.A."/>
            <person name="Otillar R.P."/>
            <person name="Pangilinan J.L."/>
            <person name="Peng Y."/>
            <person name="Rokas A."/>
            <person name="Rosa C.A."/>
            <person name="Scheuner C."/>
            <person name="Sibirny A.A."/>
            <person name="Slot J.C."/>
            <person name="Stielow J.B."/>
            <person name="Sun H."/>
            <person name="Kurtzman C.P."/>
            <person name="Blackwell M."/>
            <person name="Grigoriev I.V."/>
            <person name="Jeffries T.W."/>
        </authorList>
    </citation>
    <scope>NUCLEOTIDE SEQUENCE [LARGE SCALE GENOMIC DNA]</scope>
    <source>
        <strain evidence="4">NRRL Y-1626</strain>
    </source>
</reference>
<dbReference type="PANTHER" id="PTHR10334">
    <property type="entry name" value="CYSTEINE-RICH SECRETORY PROTEIN-RELATED"/>
    <property type="match status" value="1"/>
</dbReference>
<dbReference type="Pfam" id="PF00188">
    <property type="entry name" value="CAP"/>
    <property type="match status" value="1"/>
</dbReference>
<keyword evidence="4" id="KW-1185">Reference proteome</keyword>
<dbReference type="SUPFAM" id="SSF55797">
    <property type="entry name" value="PR-1-like"/>
    <property type="match status" value="1"/>
</dbReference>
<feature type="chain" id="PRO_5008598689" description="SCP domain-containing protein" evidence="1">
    <location>
        <begin position="24"/>
        <end position="221"/>
    </location>
</feature>
<dbReference type="Gene3D" id="3.40.33.10">
    <property type="entry name" value="CAP"/>
    <property type="match status" value="1"/>
</dbReference>
<keyword evidence="1" id="KW-0732">Signal</keyword>
<evidence type="ECO:0000313" key="3">
    <source>
        <dbReference type="EMBL" id="OBA26102.1"/>
    </source>
</evidence>
<dbReference type="EMBL" id="LXPE01000024">
    <property type="protein sequence ID" value="OBA26102.1"/>
    <property type="molecule type" value="Genomic_DNA"/>
</dbReference>
<dbReference type="AlphaFoldDB" id="A0A1B7TBJ2"/>
<dbReference type="SMART" id="SM00198">
    <property type="entry name" value="SCP"/>
    <property type="match status" value="1"/>
</dbReference>
<dbReference type="InterPro" id="IPR001283">
    <property type="entry name" value="CRISP-related"/>
</dbReference>
<gene>
    <name evidence="3" type="ORF">HANVADRAFT_63136</name>
</gene>
<sequence>MSLILNFLLLAKLAIVFLPICTCQEQNILDLQNFDIKDTEATKIVYQTQIHTITKTEYLPYTSKPTKVAKPFVYKENFINQHNNYRSLHGAKKLAWSDELFEQCDAFISNEFQVCDGNIHHSAQCADGEVGEIITIGFKSVEEFMSNIYATSEAFNFSNYEDLNPATSKFFKQLVWNSTSKFACSMLDCGDYFSNIIICQYDNPIDSDSVSENVFPPLKHN</sequence>
<dbReference type="OrthoDB" id="337038at2759"/>
<evidence type="ECO:0000313" key="4">
    <source>
        <dbReference type="Proteomes" id="UP000092321"/>
    </source>
</evidence>
<dbReference type="Proteomes" id="UP000092321">
    <property type="component" value="Unassembled WGS sequence"/>
</dbReference>
<proteinExistence type="predicted"/>
<protein>
    <recommendedName>
        <fullName evidence="2">SCP domain-containing protein</fullName>
    </recommendedName>
</protein>
<comment type="caution">
    <text evidence="3">The sequence shown here is derived from an EMBL/GenBank/DDBJ whole genome shotgun (WGS) entry which is preliminary data.</text>
</comment>
<organism evidence="3 4">
    <name type="scientific">Hanseniaspora valbyensis NRRL Y-1626</name>
    <dbReference type="NCBI Taxonomy" id="766949"/>
    <lineage>
        <taxon>Eukaryota</taxon>
        <taxon>Fungi</taxon>
        <taxon>Dikarya</taxon>
        <taxon>Ascomycota</taxon>
        <taxon>Saccharomycotina</taxon>
        <taxon>Saccharomycetes</taxon>
        <taxon>Saccharomycodales</taxon>
        <taxon>Saccharomycodaceae</taxon>
        <taxon>Hanseniaspora</taxon>
    </lineage>
</organism>
<evidence type="ECO:0000256" key="1">
    <source>
        <dbReference type="SAM" id="SignalP"/>
    </source>
</evidence>
<accession>A0A1B7TBJ2</accession>